<dbReference type="Pfam" id="PF00084">
    <property type="entry name" value="Sushi"/>
    <property type="match status" value="2"/>
</dbReference>
<evidence type="ECO:0000256" key="19">
    <source>
        <dbReference type="SAM" id="MobiDB-lite"/>
    </source>
</evidence>
<keyword evidence="9" id="KW-0472">Membrane</keyword>
<feature type="binding site" evidence="18">
    <location>
        <position position="695"/>
    </location>
    <ligand>
        <name>ATP</name>
        <dbReference type="ChEBI" id="CHEBI:30616"/>
    </ligand>
</feature>
<dbReference type="Gene3D" id="3.30.200.20">
    <property type="entry name" value="Phosphorylase Kinase, domain 1"/>
    <property type="match status" value="1"/>
</dbReference>
<keyword evidence="25" id="KW-1185">Reference proteome</keyword>
<dbReference type="RefSeq" id="XP_019616488.1">
    <property type="nucleotide sequence ID" value="XM_019760929.1"/>
</dbReference>
<dbReference type="PROSITE" id="PS01186">
    <property type="entry name" value="EGF_2"/>
    <property type="match status" value="1"/>
</dbReference>
<keyword evidence="11 17" id="KW-1015">Disulfide bond</keyword>
<dbReference type="InterPro" id="IPR011009">
    <property type="entry name" value="Kinase-like_dom_sf"/>
</dbReference>
<dbReference type="GO" id="GO:0043235">
    <property type="term" value="C:receptor complex"/>
    <property type="evidence" value="ECO:0007669"/>
    <property type="project" value="TreeGrafter"/>
</dbReference>
<evidence type="ECO:0000256" key="1">
    <source>
        <dbReference type="ARBA" id="ARBA00004479"/>
    </source>
</evidence>
<evidence type="ECO:0000256" key="11">
    <source>
        <dbReference type="ARBA" id="ARBA00023157"/>
    </source>
</evidence>
<organism evidence="25 26">
    <name type="scientific">Branchiostoma belcheri</name>
    <name type="common">Amphioxus</name>
    <dbReference type="NCBI Taxonomy" id="7741"/>
    <lineage>
        <taxon>Eukaryota</taxon>
        <taxon>Metazoa</taxon>
        <taxon>Chordata</taxon>
        <taxon>Cephalochordata</taxon>
        <taxon>Leptocardii</taxon>
        <taxon>Amphioxiformes</taxon>
        <taxon>Branchiostomatidae</taxon>
        <taxon>Branchiostoma</taxon>
    </lineage>
</organism>
<dbReference type="CDD" id="cd00054">
    <property type="entry name" value="EGF_CA"/>
    <property type="match status" value="1"/>
</dbReference>
<dbReference type="SMART" id="SM00032">
    <property type="entry name" value="CCP"/>
    <property type="match status" value="2"/>
</dbReference>
<evidence type="ECO:0000259" key="23">
    <source>
        <dbReference type="PROSITE" id="PS50835"/>
    </source>
</evidence>
<keyword evidence="4" id="KW-0812">Transmembrane</keyword>
<dbReference type="GeneID" id="109464007"/>
<keyword evidence="13" id="KW-0325">Glycoprotein</keyword>
<evidence type="ECO:0000256" key="7">
    <source>
        <dbReference type="ARBA" id="ARBA00022840"/>
    </source>
</evidence>
<dbReference type="Pfam" id="PF13927">
    <property type="entry name" value="Ig_3"/>
    <property type="match status" value="1"/>
</dbReference>
<dbReference type="PROSITE" id="PS50011">
    <property type="entry name" value="PROTEIN_KINASE_DOM"/>
    <property type="match status" value="1"/>
</dbReference>
<keyword evidence="7 18" id="KW-0067">ATP-binding</keyword>
<gene>
    <name evidence="26" type="primary">LOC109464007</name>
</gene>
<dbReference type="CDD" id="cd00033">
    <property type="entry name" value="CCP"/>
    <property type="match status" value="2"/>
</dbReference>
<dbReference type="SMART" id="SM00409">
    <property type="entry name" value="IG"/>
    <property type="match status" value="3"/>
</dbReference>
<dbReference type="CDD" id="cd00192">
    <property type="entry name" value="PTKc"/>
    <property type="match status" value="1"/>
</dbReference>
<dbReference type="FunFam" id="1.10.510.10:FF:000554">
    <property type="entry name" value="Predicted protein"/>
    <property type="match status" value="1"/>
</dbReference>
<evidence type="ECO:0000259" key="24">
    <source>
        <dbReference type="PROSITE" id="PS50923"/>
    </source>
</evidence>
<dbReference type="PROSITE" id="PS50026">
    <property type="entry name" value="EGF_3"/>
    <property type="match status" value="1"/>
</dbReference>
<evidence type="ECO:0000256" key="2">
    <source>
        <dbReference type="ARBA" id="ARBA00022553"/>
    </source>
</evidence>
<evidence type="ECO:0000256" key="16">
    <source>
        <dbReference type="PROSITE-ProRule" id="PRU00076"/>
    </source>
</evidence>
<proteinExistence type="predicted"/>
<keyword evidence="2" id="KW-0597">Phosphoprotein</keyword>
<dbReference type="Gene3D" id="1.10.510.10">
    <property type="entry name" value="Transferase(Phosphotransferase) domain 1"/>
    <property type="match status" value="1"/>
</dbReference>
<dbReference type="PROSITE" id="PS00107">
    <property type="entry name" value="PROTEIN_KINASE_ATP"/>
    <property type="match status" value="1"/>
</dbReference>
<feature type="domain" description="Protein kinase" evidence="21">
    <location>
        <begin position="660"/>
        <end position="906"/>
    </location>
</feature>
<dbReference type="Gene3D" id="2.60.40.10">
    <property type="entry name" value="Immunoglobulins"/>
    <property type="match status" value="3"/>
</dbReference>
<evidence type="ECO:0000259" key="21">
    <source>
        <dbReference type="PROSITE" id="PS50011"/>
    </source>
</evidence>
<evidence type="ECO:0000313" key="26">
    <source>
        <dbReference type="RefSeq" id="XP_019616488.1"/>
    </source>
</evidence>
<dbReference type="KEGG" id="bbel:109464007"/>
<dbReference type="InterPro" id="IPR013783">
    <property type="entry name" value="Ig-like_fold"/>
</dbReference>
<evidence type="ECO:0000256" key="15">
    <source>
        <dbReference type="ARBA" id="ARBA00051243"/>
    </source>
</evidence>
<dbReference type="InterPro" id="IPR035976">
    <property type="entry name" value="Sushi/SCR/CCP_sf"/>
</dbReference>
<dbReference type="SUPFAM" id="SSF56112">
    <property type="entry name" value="Protein kinase-like (PK-like)"/>
    <property type="match status" value="1"/>
</dbReference>
<feature type="disulfide bond" evidence="17">
    <location>
        <begin position="63"/>
        <end position="90"/>
    </location>
</feature>
<evidence type="ECO:0000256" key="12">
    <source>
        <dbReference type="ARBA" id="ARBA00023170"/>
    </source>
</evidence>
<dbReference type="InterPro" id="IPR000436">
    <property type="entry name" value="Sushi_SCR_CCP_dom"/>
</dbReference>
<keyword evidence="6" id="KW-0418">Kinase</keyword>
<feature type="domain" description="Ig-like" evidence="23">
    <location>
        <begin position="483"/>
        <end position="564"/>
    </location>
</feature>
<dbReference type="PROSITE" id="PS50923">
    <property type="entry name" value="SUSHI"/>
    <property type="match status" value="2"/>
</dbReference>
<dbReference type="InterPro" id="IPR036179">
    <property type="entry name" value="Ig-like_dom_sf"/>
</dbReference>
<protein>
    <submittedName>
        <fullName evidence="26">Uncharacterized protein LOC109464007</fullName>
    </submittedName>
</protein>
<evidence type="ECO:0000259" key="22">
    <source>
        <dbReference type="PROSITE" id="PS50026"/>
    </source>
</evidence>
<evidence type="ECO:0000256" key="20">
    <source>
        <dbReference type="SAM" id="SignalP"/>
    </source>
</evidence>
<dbReference type="InterPro" id="IPR050122">
    <property type="entry name" value="RTK"/>
</dbReference>
<comment type="caution">
    <text evidence="16">Lacks conserved residue(s) required for the propagation of feature annotation.</text>
</comment>
<feature type="disulfide bond" evidence="17">
    <location>
        <begin position="35"/>
        <end position="78"/>
    </location>
</feature>
<reference evidence="26" key="1">
    <citation type="submission" date="2025-08" db="UniProtKB">
        <authorList>
            <consortium name="RefSeq"/>
        </authorList>
    </citation>
    <scope>IDENTIFICATION</scope>
    <source>
        <tissue evidence="26">Gonad</tissue>
    </source>
</reference>
<keyword evidence="14" id="KW-0393">Immunoglobulin domain</keyword>
<feature type="region of interest" description="Disordered" evidence="19">
    <location>
        <begin position="924"/>
        <end position="1024"/>
    </location>
</feature>
<comment type="subcellular location">
    <subcellularLocation>
        <location evidence="1">Membrane</location>
        <topology evidence="1">Single-pass type I membrane protein</topology>
    </subcellularLocation>
</comment>
<dbReference type="GO" id="GO:0005524">
    <property type="term" value="F:ATP binding"/>
    <property type="evidence" value="ECO:0007669"/>
    <property type="project" value="UniProtKB-UniRule"/>
</dbReference>
<feature type="signal peptide" evidence="20">
    <location>
        <begin position="1"/>
        <end position="20"/>
    </location>
</feature>
<dbReference type="GO" id="GO:0005886">
    <property type="term" value="C:plasma membrane"/>
    <property type="evidence" value="ECO:0007669"/>
    <property type="project" value="TreeGrafter"/>
</dbReference>
<evidence type="ECO:0000256" key="6">
    <source>
        <dbReference type="ARBA" id="ARBA00022777"/>
    </source>
</evidence>
<keyword evidence="8" id="KW-1133">Transmembrane helix</keyword>
<dbReference type="SUPFAM" id="SSF48726">
    <property type="entry name" value="Immunoglobulin"/>
    <property type="match status" value="3"/>
</dbReference>
<dbReference type="Proteomes" id="UP000515135">
    <property type="component" value="Unplaced"/>
</dbReference>
<keyword evidence="20" id="KW-0732">Signal</keyword>
<dbReference type="PANTHER" id="PTHR24416">
    <property type="entry name" value="TYROSINE-PROTEIN KINASE RECEPTOR"/>
    <property type="match status" value="1"/>
</dbReference>
<dbReference type="PROSITE" id="PS50835">
    <property type="entry name" value="IG_LIKE"/>
    <property type="match status" value="1"/>
</dbReference>
<evidence type="ECO:0000256" key="14">
    <source>
        <dbReference type="ARBA" id="ARBA00023319"/>
    </source>
</evidence>
<keyword evidence="12" id="KW-0675">Receptor</keyword>
<dbReference type="SUPFAM" id="SSF57535">
    <property type="entry name" value="Complement control module/SCR domain"/>
    <property type="match status" value="2"/>
</dbReference>
<evidence type="ECO:0000256" key="17">
    <source>
        <dbReference type="PROSITE-ProRule" id="PRU00302"/>
    </source>
</evidence>
<keyword evidence="10" id="KW-0829">Tyrosine-protein kinase</keyword>
<dbReference type="InterPro" id="IPR003599">
    <property type="entry name" value="Ig_sub"/>
</dbReference>
<dbReference type="GO" id="GO:0004714">
    <property type="term" value="F:transmembrane receptor protein tyrosine kinase activity"/>
    <property type="evidence" value="ECO:0007669"/>
    <property type="project" value="UniProtKB-EC"/>
</dbReference>
<dbReference type="SUPFAM" id="SSF57196">
    <property type="entry name" value="EGF/Laminin"/>
    <property type="match status" value="1"/>
</dbReference>
<dbReference type="GO" id="GO:0007169">
    <property type="term" value="P:cell surface receptor protein tyrosine kinase signaling pathway"/>
    <property type="evidence" value="ECO:0007669"/>
    <property type="project" value="TreeGrafter"/>
</dbReference>
<evidence type="ECO:0000256" key="3">
    <source>
        <dbReference type="ARBA" id="ARBA00022679"/>
    </source>
</evidence>
<keyword evidence="17" id="KW-0768">Sushi</keyword>
<feature type="domain" description="Sushi" evidence="24">
    <location>
        <begin position="33"/>
        <end position="92"/>
    </location>
</feature>
<keyword evidence="5 18" id="KW-0547">Nucleotide-binding</keyword>
<dbReference type="SMART" id="SM00181">
    <property type="entry name" value="EGF"/>
    <property type="match status" value="1"/>
</dbReference>
<dbReference type="InterPro" id="IPR008266">
    <property type="entry name" value="Tyr_kinase_AS"/>
</dbReference>
<dbReference type="AlphaFoldDB" id="A0A6P4XWN1"/>
<dbReference type="InterPro" id="IPR001245">
    <property type="entry name" value="Ser-Thr/Tyr_kinase_cat_dom"/>
</dbReference>
<evidence type="ECO:0000256" key="18">
    <source>
        <dbReference type="PROSITE-ProRule" id="PRU10141"/>
    </source>
</evidence>
<evidence type="ECO:0000256" key="10">
    <source>
        <dbReference type="ARBA" id="ARBA00023137"/>
    </source>
</evidence>
<feature type="disulfide bond" evidence="17">
    <location>
        <begin position="123"/>
        <end position="150"/>
    </location>
</feature>
<dbReference type="OrthoDB" id="10064100at2759"/>
<dbReference type="PROSITE" id="PS00109">
    <property type="entry name" value="PROTEIN_KINASE_TYR"/>
    <property type="match status" value="1"/>
</dbReference>
<feature type="disulfide bond" evidence="17">
    <location>
        <begin position="95"/>
        <end position="138"/>
    </location>
</feature>
<evidence type="ECO:0000256" key="5">
    <source>
        <dbReference type="ARBA" id="ARBA00022741"/>
    </source>
</evidence>
<dbReference type="InterPro" id="IPR000719">
    <property type="entry name" value="Prot_kinase_dom"/>
</dbReference>
<feature type="region of interest" description="Disordered" evidence="19">
    <location>
        <begin position="338"/>
        <end position="359"/>
    </location>
</feature>
<feature type="compositionally biased region" description="Low complexity" evidence="19">
    <location>
        <begin position="934"/>
        <end position="956"/>
    </location>
</feature>
<evidence type="ECO:0000256" key="8">
    <source>
        <dbReference type="ARBA" id="ARBA00022989"/>
    </source>
</evidence>
<dbReference type="Gene3D" id="2.10.25.10">
    <property type="entry name" value="Laminin"/>
    <property type="match status" value="1"/>
</dbReference>
<dbReference type="InterPro" id="IPR007110">
    <property type="entry name" value="Ig-like_dom"/>
</dbReference>
<dbReference type="Gene3D" id="2.10.70.10">
    <property type="entry name" value="Complement Module, domain 1"/>
    <property type="match status" value="2"/>
</dbReference>
<keyword evidence="3" id="KW-0808">Transferase</keyword>
<feature type="chain" id="PRO_5028021318" evidence="20">
    <location>
        <begin position="21"/>
        <end position="1064"/>
    </location>
</feature>
<evidence type="ECO:0000256" key="4">
    <source>
        <dbReference type="ARBA" id="ARBA00022692"/>
    </source>
</evidence>
<dbReference type="InterPro" id="IPR000742">
    <property type="entry name" value="EGF"/>
</dbReference>
<comment type="catalytic activity">
    <reaction evidence="15">
        <text>L-tyrosyl-[protein] + ATP = O-phospho-L-tyrosyl-[protein] + ADP + H(+)</text>
        <dbReference type="Rhea" id="RHEA:10596"/>
        <dbReference type="Rhea" id="RHEA-COMP:10136"/>
        <dbReference type="Rhea" id="RHEA-COMP:20101"/>
        <dbReference type="ChEBI" id="CHEBI:15378"/>
        <dbReference type="ChEBI" id="CHEBI:30616"/>
        <dbReference type="ChEBI" id="CHEBI:46858"/>
        <dbReference type="ChEBI" id="CHEBI:61978"/>
        <dbReference type="ChEBI" id="CHEBI:456216"/>
        <dbReference type="EC" id="2.7.10.1"/>
    </reaction>
</comment>
<feature type="domain" description="Sushi" evidence="24">
    <location>
        <begin position="93"/>
        <end position="152"/>
    </location>
</feature>
<dbReference type="PANTHER" id="PTHR24416:SF620">
    <property type="entry name" value="TYROSINE-PROTEIN KINASE RECEPTOR TORSO"/>
    <property type="match status" value="1"/>
</dbReference>
<evidence type="ECO:0000313" key="25">
    <source>
        <dbReference type="Proteomes" id="UP000515135"/>
    </source>
</evidence>
<feature type="compositionally biased region" description="Polar residues" evidence="19">
    <location>
        <begin position="924"/>
        <end position="933"/>
    </location>
</feature>
<sequence length="1064" mass="117136">MKFFLLYVLLLLISALGTDAFWGRRRRRRLALSGCPFPPRPAYSSRSGCTSPYTQGEICHYECHPGYYQKSGNTDLTCTNRNWNGSSLVCTPFECSTPPTPANSYRRGCWPPFLHGDTCYYNCLSGYYQGSGNIERTCSSGDWTGSDLECKKESLFSPKENLDVEVIWTYQLQDGILPLFENWKKLPNIGIASRTTANVYMSALYVGRIELFGQASLRLKNVSLSDKGVYQLFTVFSDGTSQTVTASVEVDDPCENNTCSPDGGRCVPHGNNFTCMCDPGYVGDGRICTEVTTQSGTTIPTTNVMKEFPFGFTELQATAEIPPTIGDSAVTTAARKSSVRNTTAGSHSTLAGNGMTKTIQGSVRNTTAGNLISEKFNNVTSAAEGSDAEFYWNYQEKDNTEVIFEAWWFKVNGDGLMIASRVHPLNTSVSPRYEKRLEAFGDAGLLLRAVRLTDAGTYELLVAFDDASESIRKDSHLVVHYPPRFLDITPSVTAARGTQVILQAHASCIPPPTYSWIKVNGSVPETSIENTTTGTLTLRNIGQKDSGTYMAIASNSLGIASNLSVLKVENLQEDTSSEAEFSIEEVLTIAAVPCVTVLSVMAGVLLYCWIRKRRNKEQTLDMSEVTFHPDLPPLPAALPQPPPTPSRPQFLKYEINRTDLDVKERIGSGAFGLVFLASLRRLVNGLPTDKTVVVKTVHEDSGEEEIKNFIREIDTTMNLTEHINLLGLIGCVTVTRPPYMVTDYMPYGDLKNFLLKCRKTFISQAGYVHGDLAARNVLVGENLVVKIADFGLTTDIYERGYQRQDAEQKIPLRWMAPERLLREGRYTSKSDVWSFGVVLFEVTTLGDVPYPGRERTLLEDLRTGYREPCPPGLPQDMYSMMLRCWEWDEDDRPDFEELYQELDAVLESMTNGYMKPRCSWTDSWTEASENSGCSSSTEAAEPPGSSSSAEATETPGDSSSAEVLETPGRSSSIVAVETPGISSSGKNPQSSEVTETPGSSSSSEAAKNTGSSISTEAVEKPGSAYDIPRAARMRLQVATGICNGNGYHEELEMDSIRVRKHMSL</sequence>
<accession>A0A6P4XWN1</accession>
<evidence type="ECO:0000256" key="13">
    <source>
        <dbReference type="ARBA" id="ARBA00023180"/>
    </source>
</evidence>
<dbReference type="Pfam" id="PF07714">
    <property type="entry name" value="PK_Tyr_Ser-Thr"/>
    <property type="match status" value="2"/>
</dbReference>
<keyword evidence="16" id="KW-0245">EGF-like domain</keyword>
<evidence type="ECO:0000256" key="9">
    <source>
        <dbReference type="ARBA" id="ARBA00023136"/>
    </source>
</evidence>
<feature type="domain" description="EGF-like" evidence="22">
    <location>
        <begin position="250"/>
        <end position="289"/>
    </location>
</feature>
<feature type="compositionally biased region" description="Polar residues" evidence="19">
    <location>
        <begin position="980"/>
        <end position="1015"/>
    </location>
</feature>
<name>A0A6P4XWN1_BRABE</name>
<dbReference type="InterPro" id="IPR017441">
    <property type="entry name" value="Protein_kinase_ATP_BS"/>
</dbReference>